<dbReference type="NCBIfam" id="TIGR01460">
    <property type="entry name" value="HAD-SF-IIA"/>
    <property type="match status" value="1"/>
</dbReference>
<dbReference type="InterPro" id="IPR023214">
    <property type="entry name" value="HAD_sf"/>
</dbReference>
<gene>
    <name evidence="1" type="ORF">ABEG18_02540</name>
</gene>
<dbReference type="PANTHER" id="PTHR19288:SF90">
    <property type="entry name" value="OS08G0542600 PROTEIN"/>
    <property type="match status" value="1"/>
</dbReference>
<dbReference type="PANTHER" id="PTHR19288">
    <property type="entry name" value="4-NITROPHENYLPHOSPHATASE-RELATED"/>
    <property type="match status" value="1"/>
</dbReference>
<dbReference type="Pfam" id="PF13242">
    <property type="entry name" value="Hydrolase_like"/>
    <property type="match status" value="1"/>
</dbReference>
<dbReference type="RefSeq" id="WP_406856528.1">
    <property type="nucleotide sequence ID" value="NZ_CP157484.1"/>
</dbReference>
<reference evidence="1" key="1">
    <citation type="submission" date="2024-05" db="EMBL/GenBank/DDBJ databases">
        <authorList>
            <person name="Kim S."/>
            <person name="Heo J."/>
            <person name="Choi H."/>
            <person name="Choi Y."/>
            <person name="Kwon S.-W."/>
            <person name="Kim Y."/>
        </authorList>
    </citation>
    <scope>NUCLEOTIDE SEQUENCE</scope>
    <source>
        <strain evidence="1">KACC 23698</strain>
    </source>
</reference>
<dbReference type="AlphaFoldDB" id="A0AAU7JGZ5"/>
<dbReference type="NCBIfam" id="TIGR01459">
    <property type="entry name" value="HAD-SF-IIA-hyp4"/>
    <property type="match status" value="1"/>
</dbReference>
<organism evidence="1">
    <name type="scientific">Alsobacter sp. KACC 23698</name>
    <dbReference type="NCBI Taxonomy" id="3149229"/>
    <lineage>
        <taxon>Bacteria</taxon>
        <taxon>Pseudomonadati</taxon>
        <taxon>Pseudomonadota</taxon>
        <taxon>Alphaproteobacteria</taxon>
        <taxon>Hyphomicrobiales</taxon>
        <taxon>Alsobacteraceae</taxon>
        <taxon>Alsobacter</taxon>
    </lineage>
</organism>
<dbReference type="InterPro" id="IPR036412">
    <property type="entry name" value="HAD-like_sf"/>
</dbReference>
<dbReference type="InterPro" id="IPR006356">
    <property type="entry name" value="HAD-SF_hydro_IIA_hyp3"/>
</dbReference>
<protein>
    <submittedName>
        <fullName evidence="1">TIGR01459 family HAD-type hydrolase</fullName>
    </submittedName>
</protein>
<keyword evidence="1" id="KW-0378">Hydrolase</keyword>
<evidence type="ECO:0000313" key="1">
    <source>
        <dbReference type="EMBL" id="XBO39682.1"/>
    </source>
</evidence>
<accession>A0AAU7JGZ5</accession>
<dbReference type="EMBL" id="CP157484">
    <property type="protein sequence ID" value="XBO39682.1"/>
    <property type="molecule type" value="Genomic_DNA"/>
</dbReference>
<dbReference type="CDD" id="cd07525">
    <property type="entry name" value="HAD_like"/>
    <property type="match status" value="1"/>
</dbReference>
<dbReference type="GO" id="GO:0005737">
    <property type="term" value="C:cytoplasm"/>
    <property type="evidence" value="ECO:0007669"/>
    <property type="project" value="TreeGrafter"/>
</dbReference>
<dbReference type="GO" id="GO:0016791">
    <property type="term" value="F:phosphatase activity"/>
    <property type="evidence" value="ECO:0007669"/>
    <property type="project" value="TreeGrafter"/>
</dbReference>
<dbReference type="SUPFAM" id="SSF56784">
    <property type="entry name" value="HAD-like"/>
    <property type="match status" value="1"/>
</dbReference>
<dbReference type="Gene3D" id="3.40.50.1000">
    <property type="entry name" value="HAD superfamily/HAD-like"/>
    <property type="match status" value="2"/>
</dbReference>
<dbReference type="Pfam" id="PF13344">
    <property type="entry name" value="Hydrolase_6"/>
    <property type="match status" value="1"/>
</dbReference>
<sequence length="292" mass="31340">MTLSTRSTPILTGVRDWIDQFDVILCDIWGVLHDGLTAHPGAADALRRFRQGGGTVVLVSNAPRPAISVVPHLDQLGVPRWAWDGAVTSGDVTRAMLEERADEPYVWLGPDRDEPLFEGLAAKRVAFEEASLLVCTGLLHDEYETPEHYAGMLAEARARSMTFLCANPDLVVERGGELVYCAGALADAYQALGGEAVYAGKPHGPIYEAALGVAASLRRERTPESRVLAIGDALRTDVAGAHLIGCASLFVARGIHTHELGIADRPLHEEGLAKLLSSAPVRPTAAIDKLVW</sequence>
<dbReference type="InterPro" id="IPR006357">
    <property type="entry name" value="HAD-SF_hydro_IIA"/>
</dbReference>
<proteinExistence type="predicted"/>
<name>A0AAU7JGZ5_9HYPH</name>